<dbReference type="AlphaFoldDB" id="A0A6V7TTM3"/>
<gene>
    <name evidence="3" type="ORF">MENT_LOCUS4291</name>
</gene>
<feature type="domain" description="PDZ" evidence="2">
    <location>
        <begin position="28"/>
        <end position="115"/>
    </location>
</feature>
<evidence type="ECO:0000256" key="1">
    <source>
        <dbReference type="SAM" id="MobiDB-lite"/>
    </source>
</evidence>
<feature type="domain" description="PDZ" evidence="2">
    <location>
        <begin position="992"/>
        <end position="1063"/>
    </location>
</feature>
<feature type="compositionally biased region" description="Polar residues" evidence="1">
    <location>
        <begin position="400"/>
        <end position="424"/>
    </location>
</feature>
<feature type="compositionally biased region" description="Basic and acidic residues" evidence="1">
    <location>
        <begin position="149"/>
        <end position="158"/>
    </location>
</feature>
<feature type="compositionally biased region" description="Low complexity" evidence="1">
    <location>
        <begin position="159"/>
        <end position="176"/>
    </location>
</feature>
<feature type="region of interest" description="Disordered" evidence="1">
    <location>
        <begin position="693"/>
        <end position="719"/>
    </location>
</feature>
<organism evidence="3 4">
    <name type="scientific">Meloidogyne enterolobii</name>
    <name type="common">Root-knot nematode worm</name>
    <name type="synonym">Meloidogyne mayaguensis</name>
    <dbReference type="NCBI Taxonomy" id="390850"/>
    <lineage>
        <taxon>Eukaryota</taxon>
        <taxon>Metazoa</taxon>
        <taxon>Ecdysozoa</taxon>
        <taxon>Nematoda</taxon>
        <taxon>Chromadorea</taxon>
        <taxon>Rhabditida</taxon>
        <taxon>Tylenchina</taxon>
        <taxon>Tylenchomorpha</taxon>
        <taxon>Tylenchoidea</taxon>
        <taxon>Meloidogynidae</taxon>
        <taxon>Meloidogyninae</taxon>
        <taxon>Meloidogyne</taxon>
    </lineage>
</organism>
<feature type="region of interest" description="Disordered" evidence="1">
    <location>
        <begin position="381"/>
        <end position="452"/>
    </location>
</feature>
<dbReference type="PROSITE" id="PS50106">
    <property type="entry name" value="PDZ"/>
    <property type="match status" value="3"/>
</dbReference>
<feature type="compositionally biased region" description="Basic and acidic residues" evidence="1">
    <location>
        <begin position="294"/>
        <end position="305"/>
    </location>
</feature>
<sequence>MIMKNVILRTKRRLGKRLFLGTKMIKSKIILKRQTLDERLGIAIAVENDENNGRVLCVRIEQVEEGSAAQRSGLLHGDAIIRIDGISVNSCTRIECLRLFADAKLLTELVILPVEIMEAIEKIGGANEDGIYKNMENNENMKKPARGNSRMDRLHRQESFQQQQQQSSSSSSSFSSTNLLTSSITPSLIFNEDENNNKNSTEQQQPPVARERKSKRFQAGSSTCSISFYSSFSYDDDGIDEKRNQNCERSDVLRESQIGRRPFNVDSAVNNTTTEAINSGGKGRQLEQFRSGQRGREEEKEEIGKESTSNFKSNEGDFDDEQQQFPIGGRGGGGELWSDSSTTIHCLSYQPQQGCCSDNIINSDSSASTQIFHQKTIINQMSQPNNNSSSNISSDDTKPATLSSTNFSSREQQQNNNKFISSRQPPQPKNRRRASHFATTSSSFNESRERNISEEQKQLFLLQQEQKQQQNLENSQRRNTTSNLSIPTKTTAKERVGVLIKQFNALDKGELPIPNVLKPQTLSKSTSVRNLSLSPSIRCINRQTTSILSDDNREEGQSPSLSLDSDFLLREKNSTTASSVENDEVQSQTTDCTSNSIANASTHLPLEASGGTGALLDLSRFKTEKVIGRTVPCFPHSSDSDCECDDTASNNRQTKKTLLSSSEKQQQSLFLSSLPSAQLQSTLNSLNSSSLISSASSPSPKLSSLIIPENNKKEEKSQQIISTKLEENSRKKSSLPSPPTNNFCLSTTFKEENLANISISDKTLTEDINIKVELSTRQNLSLFLASSSSPSPPLLVKDGSLDSHQQLKPSEYELSTIRGLLSLDEYSKTHLFCVLLHRPVGLDEVSVGLLLSERPLVRSTPERNSLNYAIEISKVTCGSIAEKNGYLMQGDRVFFIQHESTENMRVKEARTLLRSRAPSVHLIVGRRQGLLYQQQHNITNCLTNSSTSGSRTALSASSTSSLTALSEYQEDHQSSIFLTDPALERYAPDSILVTLPKSELIMGLSLDGGLSSRFGDRPIFVKRVFAAGEAALEGRISPGDEIRRIDSTNLNNFTRFEALKLIRGLSDGPVQLEVYKRIC</sequence>
<dbReference type="Pfam" id="PF00595">
    <property type="entry name" value="PDZ"/>
    <property type="match status" value="3"/>
</dbReference>
<proteinExistence type="predicted"/>
<dbReference type="Proteomes" id="UP000580250">
    <property type="component" value="Unassembled WGS sequence"/>
</dbReference>
<evidence type="ECO:0000313" key="4">
    <source>
        <dbReference type="Proteomes" id="UP000580250"/>
    </source>
</evidence>
<reference evidence="3 4" key="1">
    <citation type="submission" date="2020-08" db="EMBL/GenBank/DDBJ databases">
        <authorList>
            <person name="Koutsovoulos G."/>
            <person name="Danchin GJ E."/>
        </authorList>
    </citation>
    <scope>NUCLEOTIDE SEQUENCE [LARGE SCALE GENOMIC DNA]</scope>
</reference>
<evidence type="ECO:0000313" key="3">
    <source>
        <dbReference type="EMBL" id="CAD2134226.1"/>
    </source>
</evidence>
<feature type="region of interest" description="Disordered" evidence="1">
    <location>
        <begin position="270"/>
        <end position="336"/>
    </location>
</feature>
<feature type="compositionally biased region" description="Polar residues" evidence="1">
    <location>
        <begin position="177"/>
        <end position="188"/>
    </location>
</feature>
<feature type="compositionally biased region" description="Polar residues" evidence="1">
    <location>
        <begin position="477"/>
        <end position="489"/>
    </location>
</feature>
<feature type="compositionally biased region" description="Low complexity" evidence="1">
    <location>
        <begin position="693"/>
        <end position="706"/>
    </location>
</feature>
<comment type="caution">
    <text evidence="3">The sequence shown here is derived from an EMBL/GenBank/DDBJ whole genome shotgun (WGS) entry which is preliminary data.</text>
</comment>
<feature type="compositionally biased region" description="Polar residues" evidence="1">
    <location>
        <begin position="197"/>
        <end position="206"/>
    </location>
</feature>
<feature type="compositionally biased region" description="Low complexity" evidence="1">
    <location>
        <begin position="381"/>
        <end position="394"/>
    </location>
</feature>
<feature type="region of interest" description="Disordered" evidence="1">
    <location>
        <begin position="129"/>
        <end position="217"/>
    </location>
</feature>
<evidence type="ECO:0000259" key="2">
    <source>
        <dbReference type="PROSITE" id="PS50106"/>
    </source>
</evidence>
<protein>
    <recommendedName>
        <fullName evidence="2">PDZ domain-containing protein</fullName>
    </recommendedName>
</protein>
<dbReference type="OrthoDB" id="42382at2759"/>
<dbReference type="SMART" id="SM00228">
    <property type="entry name" value="PDZ"/>
    <property type="match status" value="3"/>
</dbReference>
<feature type="domain" description="PDZ" evidence="2">
    <location>
        <begin position="833"/>
        <end position="928"/>
    </location>
</feature>
<dbReference type="PANTHER" id="PTHR11324">
    <property type="entry name" value="IL16-RELATED"/>
    <property type="match status" value="1"/>
</dbReference>
<name>A0A6V7TTM3_MELEN</name>
<dbReference type="InterPro" id="IPR001478">
    <property type="entry name" value="PDZ"/>
</dbReference>
<dbReference type="Gene3D" id="2.30.42.10">
    <property type="match status" value="3"/>
</dbReference>
<dbReference type="SUPFAM" id="SSF50156">
    <property type="entry name" value="PDZ domain-like"/>
    <property type="match status" value="3"/>
</dbReference>
<feature type="compositionally biased region" description="Low complexity" evidence="1">
    <location>
        <begin position="465"/>
        <end position="474"/>
    </location>
</feature>
<feature type="region of interest" description="Disordered" evidence="1">
    <location>
        <begin position="465"/>
        <end position="489"/>
    </location>
</feature>
<dbReference type="CDD" id="cd00136">
    <property type="entry name" value="PDZ_canonical"/>
    <property type="match status" value="1"/>
</dbReference>
<dbReference type="EMBL" id="CAJEWN010000014">
    <property type="protein sequence ID" value="CAD2134226.1"/>
    <property type="molecule type" value="Genomic_DNA"/>
</dbReference>
<accession>A0A6V7TTM3</accession>
<dbReference type="PANTHER" id="PTHR11324:SF16">
    <property type="entry name" value="PDZ DOMAIN-CONTAINING PROTEIN 2"/>
    <property type="match status" value="1"/>
</dbReference>
<dbReference type="InterPro" id="IPR036034">
    <property type="entry name" value="PDZ_sf"/>
</dbReference>